<reference evidence="2 6" key="3">
    <citation type="submission" date="2018-03" db="EMBL/GenBank/DDBJ databases">
        <title>Genomic framework for the identification of Micromonospora saelicesensis and Micromonospora noduli.</title>
        <authorList>
            <person name="Riesco R."/>
            <person name="Trujillo M.E."/>
        </authorList>
    </citation>
    <scope>NUCLEOTIDE SEQUENCE [LARGE SCALE GENOMIC DNA]</scope>
    <source>
        <strain evidence="2 6">GAR05</strain>
    </source>
</reference>
<dbReference type="STRING" id="285676.GA0070561_2933"/>
<keyword evidence="6" id="KW-1185">Reference proteome</keyword>
<dbReference type="RefSeq" id="WP_091399958.1">
    <property type="nucleotide sequence ID" value="NZ_CP192017.1"/>
</dbReference>
<evidence type="ECO:0000313" key="6">
    <source>
        <dbReference type="Proteomes" id="UP000249334"/>
    </source>
</evidence>
<evidence type="ECO:0000313" key="3">
    <source>
        <dbReference type="EMBL" id="RAO28083.1"/>
    </source>
</evidence>
<name>A0A1C4WR95_9ACTN</name>
<evidence type="ECO:0000313" key="4">
    <source>
        <dbReference type="EMBL" id="SCE98678.1"/>
    </source>
</evidence>
<dbReference type="Proteomes" id="UP000198864">
    <property type="component" value="Unassembled WGS sequence"/>
</dbReference>
<evidence type="ECO:0000313" key="2">
    <source>
        <dbReference type="EMBL" id="RAN99417.1"/>
    </source>
</evidence>
<proteinExistence type="predicted"/>
<dbReference type="EMBL" id="FMCR01000002">
    <property type="protein sequence ID" value="SCE98678.1"/>
    <property type="molecule type" value="Genomic_DNA"/>
</dbReference>
<dbReference type="EMBL" id="PXXW01000020">
    <property type="protein sequence ID" value="RAN99417.1"/>
    <property type="molecule type" value="Genomic_DNA"/>
</dbReference>
<reference evidence="4 5" key="1">
    <citation type="submission" date="2016-06" db="EMBL/GenBank/DDBJ databases">
        <authorList>
            <person name="Kjaerup R.B."/>
            <person name="Dalgaard T.S."/>
            <person name="Juul-Madsen H.R."/>
        </authorList>
    </citation>
    <scope>NUCLEOTIDE SEQUENCE [LARGE SCALE GENOMIC DNA]</scope>
    <source>
        <strain evidence="4 5">DSM 44871</strain>
    </source>
</reference>
<feature type="region of interest" description="Disordered" evidence="1">
    <location>
        <begin position="1"/>
        <end position="35"/>
    </location>
</feature>
<reference evidence="3 7" key="2">
    <citation type="submission" date="2018-03" db="EMBL/GenBank/DDBJ databases">
        <title>Defining the species Micromonospora saelicesensis and Micromonospora noduli under the framework of genomics.</title>
        <authorList>
            <person name="Riesco R."/>
            <person name="Trujillo M.E."/>
        </authorList>
    </citation>
    <scope>NUCLEOTIDE SEQUENCE [LARGE SCALE GENOMIC DNA]</scope>
    <source>
        <strain evidence="3 7">PSN13</strain>
    </source>
</reference>
<evidence type="ECO:0000256" key="1">
    <source>
        <dbReference type="SAM" id="MobiDB-lite"/>
    </source>
</evidence>
<protein>
    <submittedName>
        <fullName evidence="4">Uncharacterized protein</fullName>
    </submittedName>
</protein>
<dbReference type="Proteomes" id="UP000249334">
    <property type="component" value="Unassembled WGS sequence"/>
</dbReference>
<accession>A0A1C4WR95</accession>
<dbReference type="AlphaFoldDB" id="A0A1C4WR95"/>
<sequence length="176" mass="19883">MPSRAPKSSKKRGGAGKPKVGKGVRAAVKKAAAKPVVRNNDLPEVTIKVQRKSFHARGQFDRKMNALKKLSDEGKLFKQANPVARDKKITADYKKRIRQKIFDKYWPHDKKMANALAARLRKQQPDHVWELQLGGADDVSNLKLLDGRTNWDVGGQIWRQIMNLPDGTPIRIEVVD</sequence>
<dbReference type="EMBL" id="PYAG01000039">
    <property type="protein sequence ID" value="RAO28083.1"/>
    <property type="molecule type" value="Genomic_DNA"/>
</dbReference>
<evidence type="ECO:0000313" key="5">
    <source>
        <dbReference type="Proteomes" id="UP000198864"/>
    </source>
</evidence>
<feature type="compositionally biased region" description="Basic residues" evidence="1">
    <location>
        <begin position="7"/>
        <end position="32"/>
    </location>
</feature>
<gene>
    <name evidence="4" type="ORF">GA0070561_2933</name>
    <name evidence="2" type="ORF">GAR05_02662</name>
    <name evidence="3" type="ORF">PSN13_05971</name>
</gene>
<evidence type="ECO:0000313" key="7">
    <source>
        <dbReference type="Proteomes" id="UP000249419"/>
    </source>
</evidence>
<organism evidence="4 5">
    <name type="scientific">Micromonospora saelicesensis</name>
    <dbReference type="NCBI Taxonomy" id="285676"/>
    <lineage>
        <taxon>Bacteria</taxon>
        <taxon>Bacillati</taxon>
        <taxon>Actinomycetota</taxon>
        <taxon>Actinomycetes</taxon>
        <taxon>Micromonosporales</taxon>
        <taxon>Micromonosporaceae</taxon>
        <taxon>Micromonospora</taxon>
    </lineage>
</organism>
<dbReference type="Proteomes" id="UP000249419">
    <property type="component" value="Unassembled WGS sequence"/>
</dbReference>